<protein>
    <submittedName>
        <fullName evidence="3">Phage protein F-like protein</fullName>
    </submittedName>
</protein>
<dbReference type="RefSeq" id="WP_009124166.1">
    <property type="nucleotide sequence ID" value="NZ_GL882615.1"/>
</dbReference>
<sequence>MPLASDDEEETDVDTASVEAGFVLLMAWLHRQTEFSPEMLATEEVRQFIRTHAAVLDNAVDYTIRRRPLDDISVQRLKESNFVFSGYKTFHELNETFPSLLDDDGTRKPFERFLKDVQTVNEKYNRLYLKAEYNFAMSSADMAAKWQSWWTDEDRDRYLLQYRTVGDKRVREVHRALHNVTLPITSKFWDEYFPPNGWNCRCTVARVRRGKYPESDEHQAMLAGSQATAGKHQEMMRFNPGKQMACFPFYNPYTISRCKDCSDRPGTLKLAKVPDNELCAACKVVREMKKSKESLQEQRKEIREWARENLAGKTTVICGIQSPVEFTMNGIKETLNQPHKKPSAKNMALMDIISLLKEGTYIKECPEEKGNPMVKKYHYIKIEIASEPSYAIIRELKDGRAQFYSIVEKLRE</sequence>
<evidence type="ECO:0000313" key="3">
    <source>
        <dbReference type="EMBL" id="EGF58856.1"/>
    </source>
</evidence>
<dbReference type="Pfam" id="PF18798">
    <property type="entry name" value="LPD3"/>
    <property type="match status" value="1"/>
</dbReference>
<dbReference type="NCBIfam" id="TIGR01641">
    <property type="entry name" value="phageSPP1_gp7"/>
    <property type="match status" value="1"/>
</dbReference>
<dbReference type="GeneID" id="86048667"/>
<feature type="domain" description="Large polyvalent protein-associated" evidence="2">
    <location>
        <begin position="294"/>
        <end position="402"/>
    </location>
</feature>
<dbReference type="HOGENOM" id="CLU_058192_0_0_10"/>
<accession>F3PQD2</accession>
<gene>
    <name evidence="3" type="ORF">HMPREF9446_00925</name>
</gene>
<dbReference type="InterPro" id="IPR040824">
    <property type="entry name" value="LPD3"/>
</dbReference>
<keyword evidence="4" id="KW-1185">Reference proteome</keyword>
<reference evidence="3 4" key="1">
    <citation type="submission" date="2011-02" db="EMBL/GenBank/DDBJ databases">
        <authorList>
            <person name="Weinstock G."/>
            <person name="Sodergren E."/>
            <person name="Clifton S."/>
            <person name="Fulton L."/>
            <person name="Fulton B."/>
            <person name="Courtney L."/>
            <person name="Fronick C."/>
            <person name="Harrison M."/>
            <person name="Strong C."/>
            <person name="Farmer C."/>
            <person name="Delahaunty K."/>
            <person name="Markovic C."/>
            <person name="Hall O."/>
            <person name="Minx P."/>
            <person name="Tomlinson C."/>
            <person name="Mitreva M."/>
            <person name="Hou S."/>
            <person name="Chen J."/>
            <person name="Wollam A."/>
            <person name="Pepin K.H."/>
            <person name="Johnson M."/>
            <person name="Bhonagiri V."/>
            <person name="Zhang X."/>
            <person name="Suruliraj S."/>
            <person name="Warren W."/>
            <person name="Chinwalla A."/>
            <person name="Mardis E.R."/>
            <person name="Wilson R.K."/>
        </authorList>
    </citation>
    <scope>NUCLEOTIDE SEQUENCE [LARGE SCALE GENOMIC DNA]</scope>
    <source>
        <strain evidence="3 4">YIT 12057</strain>
    </source>
</reference>
<comment type="caution">
    <text evidence="3">The sequence shown here is derived from an EMBL/GenBank/DDBJ whole genome shotgun (WGS) entry which is preliminary data.</text>
</comment>
<dbReference type="eggNOG" id="COG2369">
    <property type="taxonomic scope" value="Bacteria"/>
</dbReference>
<dbReference type="Proteomes" id="UP000003416">
    <property type="component" value="Unassembled WGS sequence"/>
</dbReference>
<dbReference type="EMBL" id="AFBN01000014">
    <property type="protein sequence ID" value="EGF58856.1"/>
    <property type="molecule type" value="Genomic_DNA"/>
</dbReference>
<dbReference type="InterPro" id="IPR006528">
    <property type="entry name" value="Phage_head_morphogenesis_dom"/>
</dbReference>
<proteinExistence type="predicted"/>
<feature type="domain" description="Phage head morphogenesis" evidence="1">
    <location>
        <begin position="113"/>
        <end position="204"/>
    </location>
</feature>
<evidence type="ECO:0000259" key="2">
    <source>
        <dbReference type="Pfam" id="PF18798"/>
    </source>
</evidence>
<organism evidence="3 4">
    <name type="scientific">Bacteroides fluxus YIT 12057</name>
    <dbReference type="NCBI Taxonomy" id="763034"/>
    <lineage>
        <taxon>Bacteria</taxon>
        <taxon>Pseudomonadati</taxon>
        <taxon>Bacteroidota</taxon>
        <taxon>Bacteroidia</taxon>
        <taxon>Bacteroidales</taxon>
        <taxon>Bacteroidaceae</taxon>
        <taxon>Bacteroides</taxon>
    </lineage>
</organism>
<evidence type="ECO:0000313" key="4">
    <source>
        <dbReference type="Proteomes" id="UP000003416"/>
    </source>
</evidence>
<dbReference type="STRING" id="763034.HMPREF9446_00925"/>
<evidence type="ECO:0000259" key="1">
    <source>
        <dbReference type="Pfam" id="PF04233"/>
    </source>
</evidence>
<name>F3PQD2_9BACE</name>
<dbReference type="AlphaFoldDB" id="F3PQD2"/>
<dbReference type="Pfam" id="PF04233">
    <property type="entry name" value="Phage_Mu_F"/>
    <property type="match status" value="1"/>
</dbReference>